<gene>
    <name evidence="2" type="ORF">HX829_09900</name>
</gene>
<dbReference type="InterPro" id="IPR014917">
    <property type="entry name" value="DUF1800"/>
</dbReference>
<feature type="signal peptide" evidence="1">
    <location>
        <begin position="1"/>
        <end position="27"/>
    </location>
</feature>
<keyword evidence="1" id="KW-0732">Signal</keyword>
<dbReference type="Proteomes" id="UP000582981">
    <property type="component" value="Unassembled WGS sequence"/>
</dbReference>
<organism evidence="2 3">
    <name type="scientific">Pseudomonas gingeri</name>
    <dbReference type="NCBI Taxonomy" id="117681"/>
    <lineage>
        <taxon>Bacteria</taxon>
        <taxon>Pseudomonadati</taxon>
        <taxon>Pseudomonadota</taxon>
        <taxon>Gammaproteobacteria</taxon>
        <taxon>Pseudomonadales</taxon>
        <taxon>Pseudomonadaceae</taxon>
        <taxon>Pseudomonas</taxon>
    </lineage>
</organism>
<name>A0A7Y7WCE1_9PSED</name>
<protein>
    <submittedName>
        <fullName evidence="2">DUF1800 domain-containing protein</fullName>
    </submittedName>
</protein>
<feature type="chain" id="PRO_5031398690" evidence="1">
    <location>
        <begin position="28"/>
        <end position="512"/>
    </location>
</feature>
<comment type="caution">
    <text evidence="2">The sequence shown here is derived from an EMBL/GenBank/DDBJ whole genome shotgun (WGS) entry which is preliminary data.</text>
</comment>
<evidence type="ECO:0000313" key="2">
    <source>
        <dbReference type="EMBL" id="NWB46810.1"/>
    </source>
</evidence>
<reference evidence="2 3" key="1">
    <citation type="submission" date="2020-04" db="EMBL/GenBank/DDBJ databases">
        <title>Molecular characterization of pseudomonads from Agaricus bisporus reveal novel blotch 2 pathogens in Western Europe.</title>
        <authorList>
            <person name="Taparia T."/>
            <person name="Krijger M."/>
            <person name="Haynes E."/>
            <person name="Elpinstone J.G."/>
            <person name="Noble R."/>
            <person name="Van Der Wolf J."/>
        </authorList>
    </citation>
    <scope>NUCLEOTIDE SEQUENCE [LARGE SCALE GENOMIC DNA]</scope>
    <source>
        <strain evidence="2 3">F1001</strain>
    </source>
</reference>
<accession>A0A7Y7WCE1</accession>
<dbReference type="AlphaFoldDB" id="A0A7Y7WCE1"/>
<dbReference type="Pfam" id="PF08811">
    <property type="entry name" value="DUF1800"/>
    <property type="match status" value="1"/>
</dbReference>
<sequence length="512" mass="55804">MPVPGAVLRCLGLSVCLAAGFPAVAVAAPVVPLSPADAAWLRRDGYDLDAANVARFRAMGRAGLLEAQLADRIRDPLPPGIDAQLRAFPILAQPLQATLLAFKQGQEQLQSMPDGDAKADARKAQQQQLNDAADQARQITLLRAVYGSNQLKEQMVGFWLNHFSVFAGKGAVRLMAADYEEQVIRPHALGKFRDLVLATLKSPAMLEFLDNAQNANGKVNENYARELMELHTLGVGSGYTQQDVQQLALILTGAGVRPLDGRVQKFGPRVAPLVVNDGMFQFNPKRHDFSDKVLLGESIQGSGFDEITQAVNLITRQKACAQFISRKLAQYFVADQPPQSLVDRMSVTFQRSDGDIAQVLRTLFESPELLQSAGKKFKDPTQFVVSAVRLAYDGKPIANPRPMLNWLNQLGEPVFGRQTPDGWPLDAAGWASSGQMSKRFEIARSIGSGYNKLFTPEGSDKAQGGFPMITTPLYYEAIGPHLSAATAAALNQATSPQEWNTFLLSSPDFNNR</sequence>
<evidence type="ECO:0000313" key="3">
    <source>
        <dbReference type="Proteomes" id="UP000582981"/>
    </source>
</evidence>
<evidence type="ECO:0000256" key="1">
    <source>
        <dbReference type="SAM" id="SignalP"/>
    </source>
</evidence>
<proteinExistence type="predicted"/>
<dbReference type="EMBL" id="JACAPU010000013">
    <property type="protein sequence ID" value="NWB46810.1"/>
    <property type="molecule type" value="Genomic_DNA"/>
</dbReference>
<dbReference type="RefSeq" id="WP_177143970.1">
    <property type="nucleotide sequence ID" value="NZ_JACAPU010000013.1"/>
</dbReference>